<gene>
    <name evidence="3" type="ORF">QQS21_006591</name>
</gene>
<dbReference type="GO" id="GO:0006120">
    <property type="term" value="P:mitochondrial electron transport, NADH to ubiquinone"/>
    <property type="evidence" value="ECO:0007669"/>
    <property type="project" value="TreeGrafter"/>
</dbReference>
<protein>
    <recommendedName>
        <fullName evidence="2">Zinc finger CHCC-type domain-containing protein</fullName>
    </recommendedName>
</protein>
<reference evidence="3" key="1">
    <citation type="submission" date="2023-06" db="EMBL/GenBank/DDBJ databases">
        <title>Conoideocrella luteorostrata (Hypocreales: Clavicipitaceae), a potential biocontrol fungus for elongate hemlock scale in United States Christmas tree production areas.</title>
        <authorList>
            <person name="Barrett H."/>
            <person name="Lovett B."/>
            <person name="Macias A.M."/>
            <person name="Stajich J.E."/>
            <person name="Kasson M.T."/>
        </authorList>
    </citation>
    <scope>NUCLEOTIDE SEQUENCE</scope>
    <source>
        <strain evidence="3">ARSEF 14590</strain>
    </source>
</reference>
<evidence type="ECO:0000313" key="4">
    <source>
        <dbReference type="Proteomes" id="UP001251528"/>
    </source>
</evidence>
<evidence type="ECO:0000256" key="1">
    <source>
        <dbReference type="SAM" id="MobiDB-lite"/>
    </source>
</evidence>
<dbReference type="Pfam" id="PF10276">
    <property type="entry name" value="zf-CHCC"/>
    <property type="match status" value="1"/>
</dbReference>
<evidence type="ECO:0000313" key="3">
    <source>
        <dbReference type="EMBL" id="KAK2595765.1"/>
    </source>
</evidence>
<sequence>MASIQLRSVGTLARQIRTTRRAFTATARRFEVAAPASSRTETSPVLSEEAQTKPIEQAPNRVDIWSRSQKPRSKAMTGPRFEQTNFDLQPQPLSAMEMIHKEPVRWTHDRAVACDGGGGPAGHPRIFINTDKPEIATCNYCGIPYVSIRNLRDCK</sequence>
<dbReference type="InterPro" id="IPR019401">
    <property type="entry name" value="Znf_CHCC"/>
</dbReference>
<dbReference type="EMBL" id="JASWJB010000124">
    <property type="protein sequence ID" value="KAK2595765.1"/>
    <property type="molecule type" value="Genomic_DNA"/>
</dbReference>
<dbReference type="GO" id="GO:0005739">
    <property type="term" value="C:mitochondrion"/>
    <property type="evidence" value="ECO:0007669"/>
    <property type="project" value="GOC"/>
</dbReference>
<dbReference type="Gene3D" id="2.60.260.40">
    <property type="entry name" value="q5lls5 like domains"/>
    <property type="match status" value="1"/>
</dbReference>
<name>A0AAJ0CMP4_9HYPO</name>
<dbReference type="Proteomes" id="UP001251528">
    <property type="component" value="Unassembled WGS sequence"/>
</dbReference>
<dbReference type="FunFam" id="2.60.260.40:FF:000003">
    <property type="entry name" value="NADH dehydrogenase [ubiquinone] iron-sulfur protein 6, mitochondrial"/>
    <property type="match status" value="1"/>
</dbReference>
<organism evidence="3 4">
    <name type="scientific">Conoideocrella luteorostrata</name>
    <dbReference type="NCBI Taxonomy" id="1105319"/>
    <lineage>
        <taxon>Eukaryota</taxon>
        <taxon>Fungi</taxon>
        <taxon>Dikarya</taxon>
        <taxon>Ascomycota</taxon>
        <taxon>Pezizomycotina</taxon>
        <taxon>Sordariomycetes</taxon>
        <taxon>Hypocreomycetidae</taxon>
        <taxon>Hypocreales</taxon>
        <taxon>Clavicipitaceae</taxon>
        <taxon>Conoideocrella</taxon>
    </lineage>
</organism>
<comment type="caution">
    <text evidence="3">The sequence shown here is derived from an EMBL/GenBank/DDBJ whole genome shotgun (WGS) entry which is preliminary data.</text>
</comment>
<proteinExistence type="predicted"/>
<feature type="domain" description="Zinc finger CHCC-type" evidence="2">
    <location>
        <begin position="110"/>
        <end position="145"/>
    </location>
</feature>
<dbReference type="PANTHER" id="PTHR13156">
    <property type="entry name" value="NADH-UBIQUINONE OXIDOREDUCTASE 13 KD-A SUBUNIT"/>
    <property type="match status" value="1"/>
</dbReference>
<keyword evidence="4" id="KW-1185">Reference proteome</keyword>
<dbReference type="PANTHER" id="PTHR13156:SF0">
    <property type="entry name" value="NADH DEHYDROGENASE [UBIQUINONE] IRON-SULFUR PROTEIN 6, MITOCHONDRIAL"/>
    <property type="match status" value="1"/>
</dbReference>
<dbReference type="AlphaFoldDB" id="A0AAJ0CMP4"/>
<accession>A0AAJ0CMP4</accession>
<evidence type="ECO:0000259" key="2">
    <source>
        <dbReference type="Pfam" id="PF10276"/>
    </source>
</evidence>
<feature type="region of interest" description="Disordered" evidence="1">
    <location>
        <begin position="34"/>
        <end position="86"/>
    </location>
</feature>